<dbReference type="EC" id="3.4.19.12" evidence="3"/>
<reference evidence="11" key="1">
    <citation type="submission" date="2022-11" db="EMBL/GenBank/DDBJ databases">
        <authorList>
            <person name="Petersen C."/>
        </authorList>
    </citation>
    <scope>NUCLEOTIDE SEQUENCE</scope>
    <source>
        <strain evidence="11">IBT 19713</strain>
    </source>
</reference>
<dbReference type="Proteomes" id="UP001150941">
    <property type="component" value="Unassembled WGS sequence"/>
</dbReference>
<evidence type="ECO:0000256" key="4">
    <source>
        <dbReference type="ARBA" id="ARBA00022670"/>
    </source>
</evidence>
<comment type="catalytic activity">
    <reaction evidence="1">
        <text>Thiol-dependent hydrolysis of ester, thioester, amide, peptide and isopeptide bonds formed by the C-terminal Gly of ubiquitin (a 76-residue protein attached to proteins as an intracellular targeting signal).</text>
        <dbReference type="EC" id="3.4.19.12"/>
    </reaction>
</comment>
<dbReference type="AlphaFoldDB" id="A0A9W9PJ80"/>
<reference evidence="11" key="2">
    <citation type="journal article" date="2023" name="IMA Fungus">
        <title>Comparative genomic study of the Penicillium genus elucidates a diverse pangenome and 15 lateral gene transfer events.</title>
        <authorList>
            <person name="Petersen C."/>
            <person name="Sorensen T."/>
            <person name="Nielsen M.R."/>
            <person name="Sondergaard T.E."/>
            <person name="Sorensen J.L."/>
            <person name="Fitzpatrick D.A."/>
            <person name="Frisvad J.C."/>
            <person name="Nielsen K.L."/>
        </authorList>
    </citation>
    <scope>NUCLEOTIDE SEQUENCE</scope>
    <source>
        <strain evidence="11">IBT 19713</strain>
    </source>
</reference>
<dbReference type="GO" id="GO:0005829">
    <property type="term" value="C:cytosol"/>
    <property type="evidence" value="ECO:0007669"/>
    <property type="project" value="TreeGrafter"/>
</dbReference>
<dbReference type="PROSITE" id="PS50235">
    <property type="entry name" value="USP_3"/>
    <property type="match status" value="1"/>
</dbReference>
<dbReference type="PANTHER" id="PTHR24006">
    <property type="entry name" value="UBIQUITIN CARBOXYL-TERMINAL HYDROLASE"/>
    <property type="match status" value="1"/>
</dbReference>
<dbReference type="CDD" id="cd02662">
    <property type="entry name" value="Peptidase_C19F"/>
    <property type="match status" value="1"/>
</dbReference>
<dbReference type="Gene3D" id="3.90.70.10">
    <property type="entry name" value="Cysteine proteinases"/>
    <property type="match status" value="1"/>
</dbReference>
<keyword evidence="4" id="KW-0645">Protease</keyword>
<evidence type="ECO:0000256" key="1">
    <source>
        <dbReference type="ARBA" id="ARBA00000707"/>
    </source>
</evidence>
<keyword evidence="12" id="KW-1185">Reference proteome</keyword>
<feature type="compositionally biased region" description="Polar residues" evidence="8">
    <location>
        <begin position="638"/>
        <end position="647"/>
    </location>
</feature>
<comment type="similarity">
    <text evidence="2">Belongs to the peptidase C19 family.</text>
</comment>
<sequence>MNARQRVDIYSSGPIHYASQNSHDETLFSLLQNNQTIAYAGLAVFSIYILLDHFGFVPISLIQLSWDLLVFATPSWILVALDTRISPSGSYPSNPTDMSFAAKNEAMRRILGLDNSVFPFFRRSRSLSSLGGALLGNNKDTTPPGLGNWDNSCYQNSIIQGLASLKSFDRFLGRNLERLADKGPFSTHQALKGIIDHLNSGSNSGHKLWIPAELKSMSSWQQQDAQEYFSKLVDQIDVEVQQASRGQTRNMGLKMVGRDEDILKDINDDGEDDGSPNVVIKSSLRNPLEGLLAQRVGCMTCGWTEGLSLIPFNCLTVRLGGQFEYHVQECLDQYMTLEPIEGVECAKCTLLRAKDQLHNLLGDVSHVGSAHDGPKTPGLSDAVRKSALTRLEAVNTAIEEDDFAEKTLTEKCHISPKNRVPSTKSRQAVIARAPQSLVVHVNRSLFDEMTGMLKKNHAAVKFPKTLDLNDWCLGANAADRSGNSFEQWVMDPSESMLPQPAHAIRLPSRHYELRAIITHYGRHENGHYICYRKYQTDEFPASVPEEVLQAEGDKEKTERWFRLSDDDVQMVSEGHAMSQGGVFMLFYEAVDSPAPQIQDLPDPEPVAVDEPAGSVSNYTFSENMSTASAVTDAESDTSHATSVSAPDQGSPIPEEIKPIVPPISFGPIEAQPQHSPDEFGSPSMVAAQ</sequence>
<dbReference type="Pfam" id="PF00443">
    <property type="entry name" value="UCH"/>
    <property type="match status" value="1"/>
</dbReference>
<evidence type="ECO:0000313" key="12">
    <source>
        <dbReference type="Proteomes" id="UP001150941"/>
    </source>
</evidence>
<keyword evidence="9" id="KW-0472">Membrane</keyword>
<feature type="region of interest" description="Disordered" evidence="8">
    <location>
        <begin position="595"/>
        <end position="688"/>
    </location>
</feature>
<dbReference type="InterPro" id="IPR018200">
    <property type="entry name" value="USP_CS"/>
</dbReference>
<dbReference type="GO" id="GO:0005634">
    <property type="term" value="C:nucleus"/>
    <property type="evidence" value="ECO:0007669"/>
    <property type="project" value="TreeGrafter"/>
</dbReference>
<feature type="domain" description="USP" evidence="10">
    <location>
        <begin position="144"/>
        <end position="590"/>
    </location>
</feature>
<evidence type="ECO:0000256" key="8">
    <source>
        <dbReference type="SAM" id="MobiDB-lite"/>
    </source>
</evidence>
<keyword evidence="5" id="KW-0833">Ubl conjugation pathway</keyword>
<dbReference type="PANTHER" id="PTHR24006:SF888">
    <property type="entry name" value="UBIQUITIN CARBOXYL-TERMINAL HYDROLASE 30"/>
    <property type="match status" value="1"/>
</dbReference>
<evidence type="ECO:0000256" key="9">
    <source>
        <dbReference type="SAM" id="Phobius"/>
    </source>
</evidence>
<protein>
    <recommendedName>
        <fullName evidence="3">ubiquitinyl hydrolase 1</fullName>
        <ecNumber evidence="3">3.4.19.12</ecNumber>
    </recommendedName>
</protein>
<dbReference type="InterPro" id="IPR001394">
    <property type="entry name" value="Peptidase_C19_UCH"/>
</dbReference>
<dbReference type="EMBL" id="JAPQKS010000002">
    <property type="protein sequence ID" value="KAJ5246688.1"/>
    <property type="molecule type" value="Genomic_DNA"/>
</dbReference>
<proteinExistence type="inferred from homology"/>
<evidence type="ECO:0000259" key="10">
    <source>
        <dbReference type="PROSITE" id="PS50235"/>
    </source>
</evidence>
<dbReference type="InterPro" id="IPR038765">
    <property type="entry name" value="Papain-like_cys_pep_sf"/>
</dbReference>
<evidence type="ECO:0000313" key="11">
    <source>
        <dbReference type="EMBL" id="KAJ5246688.1"/>
    </source>
</evidence>
<dbReference type="GO" id="GO:0004843">
    <property type="term" value="F:cysteine-type deubiquitinase activity"/>
    <property type="evidence" value="ECO:0007669"/>
    <property type="project" value="UniProtKB-EC"/>
</dbReference>
<evidence type="ECO:0000256" key="2">
    <source>
        <dbReference type="ARBA" id="ARBA00009085"/>
    </source>
</evidence>
<keyword evidence="6" id="KW-0378">Hydrolase</keyword>
<dbReference type="PROSITE" id="PS00973">
    <property type="entry name" value="USP_2"/>
    <property type="match status" value="1"/>
</dbReference>
<dbReference type="GO" id="GO:0016579">
    <property type="term" value="P:protein deubiquitination"/>
    <property type="evidence" value="ECO:0007669"/>
    <property type="project" value="InterPro"/>
</dbReference>
<dbReference type="InterPro" id="IPR028889">
    <property type="entry name" value="USP"/>
</dbReference>
<evidence type="ECO:0000256" key="3">
    <source>
        <dbReference type="ARBA" id="ARBA00012759"/>
    </source>
</evidence>
<keyword evidence="9" id="KW-0812">Transmembrane</keyword>
<accession>A0A9W9PJ80</accession>
<feature type="compositionally biased region" description="Polar residues" evidence="8">
    <location>
        <begin position="614"/>
        <end position="629"/>
    </location>
</feature>
<evidence type="ECO:0000256" key="5">
    <source>
        <dbReference type="ARBA" id="ARBA00022786"/>
    </source>
</evidence>
<dbReference type="GeneID" id="83198271"/>
<evidence type="ECO:0000256" key="6">
    <source>
        <dbReference type="ARBA" id="ARBA00022801"/>
    </source>
</evidence>
<comment type="caution">
    <text evidence="11">The sequence shown here is derived from an EMBL/GenBank/DDBJ whole genome shotgun (WGS) entry which is preliminary data.</text>
</comment>
<feature type="transmembrane region" description="Helical" evidence="9">
    <location>
        <begin position="37"/>
        <end position="57"/>
    </location>
</feature>
<dbReference type="InterPro" id="IPR050164">
    <property type="entry name" value="Peptidase_C19"/>
</dbReference>
<name>A0A9W9PJ80_9EURO</name>
<organism evidence="11 12">
    <name type="scientific">Penicillium chermesinum</name>
    <dbReference type="NCBI Taxonomy" id="63820"/>
    <lineage>
        <taxon>Eukaryota</taxon>
        <taxon>Fungi</taxon>
        <taxon>Dikarya</taxon>
        <taxon>Ascomycota</taxon>
        <taxon>Pezizomycotina</taxon>
        <taxon>Eurotiomycetes</taxon>
        <taxon>Eurotiomycetidae</taxon>
        <taxon>Eurotiales</taxon>
        <taxon>Aspergillaceae</taxon>
        <taxon>Penicillium</taxon>
    </lineage>
</organism>
<dbReference type="RefSeq" id="XP_058334109.1">
    <property type="nucleotide sequence ID" value="XM_058470968.1"/>
</dbReference>
<dbReference type="SUPFAM" id="SSF54001">
    <property type="entry name" value="Cysteine proteinases"/>
    <property type="match status" value="1"/>
</dbReference>
<dbReference type="OrthoDB" id="2020758at2759"/>
<gene>
    <name evidence="11" type="ORF">N7468_001671</name>
</gene>
<keyword evidence="7" id="KW-0788">Thiol protease</keyword>
<evidence type="ECO:0000256" key="7">
    <source>
        <dbReference type="ARBA" id="ARBA00022807"/>
    </source>
</evidence>
<keyword evidence="9" id="KW-1133">Transmembrane helix</keyword>
<dbReference type="GO" id="GO:0006508">
    <property type="term" value="P:proteolysis"/>
    <property type="evidence" value="ECO:0007669"/>
    <property type="project" value="UniProtKB-KW"/>
</dbReference>